<sequence>MGRTLSANQDLHYASYSITTCLP</sequence>
<organism evidence="1">
    <name type="scientific">Arundo donax</name>
    <name type="common">Giant reed</name>
    <name type="synonym">Donax arundinaceus</name>
    <dbReference type="NCBI Taxonomy" id="35708"/>
    <lineage>
        <taxon>Eukaryota</taxon>
        <taxon>Viridiplantae</taxon>
        <taxon>Streptophyta</taxon>
        <taxon>Embryophyta</taxon>
        <taxon>Tracheophyta</taxon>
        <taxon>Spermatophyta</taxon>
        <taxon>Magnoliopsida</taxon>
        <taxon>Liliopsida</taxon>
        <taxon>Poales</taxon>
        <taxon>Poaceae</taxon>
        <taxon>PACMAD clade</taxon>
        <taxon>Arundinoideae</taxon>
        <taxon>Arundineae</taxon>
        <taxon>Arundo</taxon>
    </lineage>
</organism>
<reference evidence="1" key="2">
    <citation type="journal article" date="2015" name="Data Brief">
        <title>Shoot transcriptome of the giant reed, Arundo donax.</title>
        <authorList>
            <person name="Barrero R.A."/>
            <person name="Guerrero F.D."/>
            <person name="Moolhuijzen P."/>
            <person name="Goolsby J.A."/>
            <person name="Tidwell J."/>
            <person name="Bellgard S.E."/>
            <person name="Bellgard M.I."/>
        </authorList>
    </citation>
    <scope>NUCLEOTIDE SEQUENCE</scope>
    <source>
        <tissue evidence="1">Shoot tissue taken approximately 20 cm above the soil surface</tissue>
    </source>
</reference>
<name>A0A0A8ZET9_ARUDO</name>
<reference evidence="1" key="1">
    <citation type="submission" date="2014-09" db="EMBL/GenBank/DDBJ databases">
        <authorList>
            <person name="Magalhaes I.L.F."/>
            <person name="Oliveira U."/>
            <person name="Santos F.R."/>
            <person name="Vidigal T.H.D.A."/>
            <person name="Brescovit A.D."/>
            <person name="Santos A.J."/>
        </authorList>
    </citation>
    <scope>NUCLEOTIDE SEQUENCE</scope>
    <source>
        <tissue evidence="1">Shoot tissue taken approximately 20 cm above the soil surface</tissue>
    </source>
</reference>
<accession>A0A0A8ZET9</accession>
<dbReference type="AlphaFoldDB" id="A0A0A8ZET9"/>
<proteinExistence type="predicted"/>
<dbReference type="EMBL" id="GBRH01261737">
    <property type="protein sequence ID" value="JAD36158.1"/>
    <property type="molecule type" value="Transcribed_RNA"/>
</dbReference>
<protein>
    <submittedName>
        <fullName evidence="1">Uncharacterized protein</fullName>
    </submittedName>
</protein>
<evidence type="ECO:0000313" key="1">
    <source>
        <dbReference type="EMBL" id="JAD36158.1"/>
    </source>
</evidence>